<keyword evidence="4" id="KW-1185">Reference proteome</keyword>
<dbReference type="Gene3D" id="3.40.50.1240">
    <property type="entry name" value="Phosphoglycerate mutase-like"/>
    <property type="match status" value="1"/>
</dbReference>
<evidence type="ECO:0000313" key="3">
    <source>
        <dbReference type="EMBL" id="RVT99157.1"/>
    </source>
</evidence>
<evidence type="ECO:0000256" key="2">
    <source>
        <dbReference type="ARBA" id="ARBA00023235"/>
    </source>
</evidence>
<dbReference type="EMBL" id="SACL01000001">
    <property type="protein sequence ID" value="RVT99157.1"/>
    <property type="molecule type" value="Genomic_DNA"/>
</dbReference>
<dbReference type="AlphaFoldDB" id="A0A437MNE4"/>
<accession>A0A437MNE4</accession>
<dbReference type="CDD" id="cd07067">
    <property type="entry name" value="HP_PGM_like"/>
    <property type="match status" value="1"/>
</dbReference>
<dbReference type="InterPro" id="IPR013078">
    <property type="entry name" value="His_Pase_superF_clade-1"/>
</dbReference>
<sequence>MILLRHGQSEFNLHFTRTRIDPGIIDPKLTELGHEQAERAADALVSRGVRRIMASPYTRALQTALPLARRLGLSIHVTPLVRERYAFTCDVGRPARMVAAEFPEVALDHIDDVWWPSEDEPEHSVADRARDFRAEAALRDDWAHTVVVSHWGFILACTGRSLGNGEWLEIDPREPAPQELVWRHH</sequence>
<dbReference type="RefSeq" id="WP_127785888.1">
    <property type="nucleotide sequence ID" value="NZ_SACL01000001.1"/>
</dbReference>
<dbReference type="InterPro" id="IPR029033">
    <property type="entry name" value="His_PPase_superfam"/>
</dbReference>
<evidence type="ECO:0000313" key="4">
    <source>
        <dbReference type="Proteomes" id="UP000282957"/>
    </source>
</evidence>
<keyword evidence="1" id="KW-0324">Glycolysis</keyword>
<dbReference type="PANTHER" id="PTHR48100">
    <property type="entry name" value="BROAD-SPECIFICITY PHOSPHATASE YOR283W-RELATED"/>
    <property type="match status" value="1"/>
</dbReference>
<dbReference type="InterPro" id="IPR050275">
    <property type="entry name" value="PGM_Phosphatase"/>
</dbReference>
<dbReference type="PROSITE" id="PS00175">
    <property type="entry name" value="PG_MUTASE"/>
    <property type="match status" value="1"/>
</dbReference>
<comment type="caution">
    <text evidence="3">The sequence shown here is derived from an EMBL/GenBank/DDBJ whole genome shotgun (WGS) entry which is preliminary data.</text>
</comment>
<dbReference type="PANTHER" id="PTHR48100:SF1">
    <property type="entry name" value="HISTIDINE PHOSPHATASE FAMILY PROTEIN-RELATED"/>
    <property type="match status" value="1"/>
</dbReference>
<gene>
    <name evidence="3" type="ORF">EOD42_03370</name>
</gene>
<dbReference type="GO" id="GO:0005737">
    <property type="term" value="C:cytoplasm"/>
    <property type="evidence" value="ECO:0007669"/>
    <property type="project" value="TreeGrafter"/>
</dbReference>
<dbReference type="OrthoDB" id="9781415at2"/>
<dbReference type="Pfam" id="PF00300">
    <property type="entry name" value="His_Phos_1"/>
    <property type="match status" value="1"/>
</dbReference>
<evidence type="ECO:0000256" key="1">
    <source>
        <dbReference type="ARBA" id="ARBA00023152"/>
    </source>
</evidence>
<keyword evidence="2" id="KW-0413">Isomerase</keyword>
<name>A0A437MNE4_9PROT</name>
<dbReference type="SMART" id="SM00855">
    <property type="entry name" value="PGAM"/>
    <property type="match status" value="1"/>
</dbReference>
<proteinExistence type="predicted"/>
<dbReference type="Proteomes" id="UP000282957">
    <property type="component" value="Unassembled WGS sequence"/>
</dbReference>
<dbReference type="InterPro" id="IPR001345">
    <property type="entry name" value="PG/BPGM_mutase_AS"/>
</dbReference>
<organism evidence="3 4">
    <name type="scientific">Rhodovarius crocodyli</name>
    <dbReference type="NCBI Taxonomy" id="1979269"/>
    <lineage>
        <taxon>Bacteria</taxon>
        <taxon>Pseudomonadati</taxon>
        <taxon>Pseudomonadota</taxon>
        <taxon>Alphaproteobacteria</taxon>
        <taxon>Acetobacterales</taxon>
        <taxon>Roseomonadaceae</taxon>
        <taxon>Rhodovarius</taxon>
    </lineage>
</organism>
<reference evidence="3 4" key="1">
    <citation type="submission" date="2019-01" db="EMBL/GenBank/DDBJ databases">
        <authorList>
            <person name="Chen W.-M."/>
        </authorList>
    </citation>
    <scope>NUCLEOTIDE SEQUENCE [LARGE SCALE GENOMIC DNA]</scope>
    <source>
        <strain evidence="3 4">CCP-6</strain>
    </source>
</reference>
<protein>
    <submittedName>
        <fullName evidence="3">Histidine phosphatase family protein</fullName>
    </submittedName>
</protein>
<dbReference type="SUPFAM" id="SSF53254">
    <property type="entry name" value="Phosphoglycerate mutase-like"/>
    <property type="match status" value="1"/>
</dbReference>
<dbReference type="GO" id="GO:0016791">
    <property type="term" value="F:phosphatase activity"/>
    <property type="evidence" value="ECO:0007669"/>
    <property type="project" value="TreeGrafter"/>
</dbReference>